<evidence type="ECO:0000256" key="6">
    <source>
        <dbReference type="SAM" id="Phobius"/>
    </source>
</evidence>
<organism evidence="8 9">
    <name type="scientific">Pengzhenrongella sicca</name>
    <dbReference type="NCBI Taxonomy" id="2819238"/>
    <lineage>
        <taxon>Bacteria</taxon>
        <taxon>Bacillati</taxon>
        <taxon>Actinomycetota</taxon>
        <taxon>Actinomycetes</taxon>
        <taxon>Micrococcales</taxon>
        <taxon>Pengzhenrongella</taxon>
    </lineage>
</organism>
<feature type="transmembrane region" description="Helical" evidence="6">
    <location>
        <begin position="790"/>
        <end position="817"/>
    </location>
</feature>
<keyword evidence="4 6" id="KW-1133">Transmembrane helix</keyword>
<feature type="transmembrane region" description="Helical" evidence="6">
    <location>
        <begin position="315"/>
        <end position="338"/>
    </location>
</feature>
<evidence type="ECO:0000313" key="9">
    <source>
        <dbReference type="Proteomes" id="UP000663937"/>
    </source>
</evidence>
<dbReference type="InterPro" id="IPR038766">
    <property type="entry name" value="Membrane_comp_ABC_pdt"/>
</dbReference>
<feature type="domain" description="ABC3 transporter permease C-terminal" evidence="7">
    <location>
        <begin position="271"/>
        <end position="389"/>
    </location>
</feature>
<dbReference type="AlphaFoldDB" id="A0A8A4ZBQ6"/>
<dbReference type="Proteomes" id="UP000663937">
    <property type="component" value="Chromosome"/>
</dbReference>
<keyword evidence="9" id="KW-1185">Reference proteome</keyword>
<keyword evidence="5 6" id="KW-0472">Membrane</keyword>
<dbReference type="InterPro" id="IPR003838">
    <property type="entry name" value="ABC3_permease_C"/>
</dbReference>
<evidence type="ECO:0000313" key="8">
    <source>
        <dbReference type="EMBL" id="QTE27927.1"/>
    </source>
</evidence>
<gene>
    <name evidence="8" type="ORF">J4E96_10940</name>
</gene>
<keyword evidence="3 6" id="KW-0812">Transmembrane</keyword>
<feature type="transmembrane region" description="Helical" evidence="6">
    <location>
        <begin position="263"/>
        <end position="292"/>
    </location>
</feature>
<reference evidence="8" key="1">
    <citation type="submission" date="2021-03" db="EMBL/GenBank/DDBJ databases">
        <title>Pengzhenrongella sicca gen. nov., sp. nov., a new member of suborder Micrococcineae isolated from High-Arctic tundra soil.</title>
        <authorList>
            <person name="Peng F."/>
        </authorList>
    </citation>
    <scope>NUCLEOTIDE SEQUENCE</scope>
    <source>
        <strain evidence="8">LRZ-2</strain>
    </source>
</reference>
<evidence type="ECO:0000256" key="2">
    <source>
        <dbReference type="ARBA" id="ARBA00022475"/>
    </source>
</evidence>
<feature type="transmembrane region" description="Helical" evidence="6">
    <location>
        <begin position="741"/>
        <end position="769"/>
    </location>
</feature>
<evidence type="ECO:0000256" key="4">
    <source>
        <dbReference type="ARBA" id="ARBA00022989"/>
    </source>
</evidence>
<evidence type="ECO:0000256" key="5">
    <source>
        <dbReference type="ARBA" id="ARBA00023136"/>
    </source>
</evidence>
<evidence type="ECO:0000259" key="7">
    <source>
        <dbReference type="Pfam" id="PF02687"/>
    </source>
</evidence>
<feature type="transmembrane region" description="Helical" evidence="6">
    <location>
        <begin position="358"/>
        <end position="379"/>
    </location>
</feature>
<evidence type="ECO:0000256" key="1">
    <source>
        <dbReference type="ARBA" id="ARBA00004651"/>
    </source>
</evidence>
<dbReference type="PANTHER" id="PTHR30287:SF2">
    <property type="entry name" value="BLL1001 PROTEIN"/>
    <property type="match status" value="1"/>
</dbReference>
<proteinExistence type="predicted"/>
<feature type="domain" description="ABC3 transporter permease C-terminal" evidence="7">
    <location>
        <begin position="748"/>
        <end position="865"/>
    </location>
</feature>
<protein>
    <submittedName>
        <fullName evidence="8">FtsX-like permease family protein</fullName>
    </submittedName>
</protein>
<dbReference type="RefSeq" id="WP_227422148.1">
    <property type="nucleotide sequence ID" value="NZ_CP071868.1"/>
</dbReference>
<comment type="subcellular location">
    <subcellularLocation>
        <location evidence="1">Cell membrane</location>
        <topology evidence="1">Multi-pass membrane protein</topology>
    </subcellularLocation>
</comment>
<dbReference type="EMBL" id="CP071868">
    <property type="protein sequence ID" value="QTE27927.1"/>
    <property type="molecule type" value="Genomic_DNA"/>
</dbReference>
<keyword evidence="2" id="KW-1003">Cell membrane</keyword>
<dbReference type="Pfam" id="PF02687">
    <property type="entry name" value="FtsX"/>
    <property type="match status" value="2"/>
</dbReference>
<feature type="transmembrane region" description="Helical" evidence="6">
    <location>
        <begin position="837"/>
        <end position="855"/>
    </location>
</feature>
<feature type="transmembrane region" description="Helical" evidence="6">
    <location>
        <begin position="413"/>
        <end position="433"/>
    </location>
</feature>
<dbReference type="KEGG" id="psic:J4E96_10940"/>
<evidence type="ECO:0000256" key="3">
    <source>
        <dbReference type="ARBA" id="ARBA00022692"/>
    </source>
</evidence>
<name>A0A8A4ZBQ6_9MICO</name>
<feature type="transmembrane region" description="Helical" evidence="6">
    <location>
        <begin position="502"/>
        <end position="521"/>
    </location>
</feature>
<sequence>MLRLTLAQMRRSLPRLAAAALAIVLGTAFVAATLIASSVIARTSYDAVSASYADADLVVIAPAAMSGTDGAAGAADGWLSQADLAAVRATPGVAAADGYSPVWIELVAGTQRAQTQVSAVASDARLEAQTVVAGELPAAAGEVALPGAMAERLGVGVGDTLTVDRGPSEDLTVVGLLDDPSGAFATSGGAAIASTADAERWAAQDAGDAPVTYARAVVAVAAGTDVPAVQASLAAEAPPGSAVRTKDEQAKVITTELTNGSDVFTAIVLGFAAIAMLVAALVIANTFQVLIAQRTRTLALLRCVGADKRQLRRSVLIEAGLLGGASSALGLALGVGLAQLALTILGNANLDVPLPSTISITPAVVLAPLVIGTLVTVLASLAPARAATQVAPLAALRPAEAPVLTERHSRPRLVAAALLTVAGTIALVAAVALGTRIDVLLALALGIVGGALSFTGVLIGSVFWVPTVVGAAGHLLAPTGTAARLAAANTVRNPRRTAATSTALLIGVTLVTMMSTGAASARSTMNGALDDQYPVDVIVSSENAAGPIARAVGAVPGIADTVTVPTLTVTVSTPAGDDFAGGDPGGYAIARVIAPTAASTVIRATSMLAGLTSSSVSISAQTAASLGITDGDVVTMTAIALADDGADAPLPGAVPLEVTAVVTDLPEGLLMTPEVAARLTTAAAGATRADAAGAEVWARLSDVDDASTVVPAIEDSLSETSVYVSGAVVERALFQRIIDTLLAVVVGLLAVAVVIALIGVANTLSLSVLERRRESATLRALGLTRRQLRLTLAIEGMLIAGVGAVLGAVLGTLYGWAGAGATLAPIGTVKLEVPWRDLALVVLVSLAAGLLASILPGRAAARTSPVAALAVE</sequence>
<accession>A0A8A4ZBQ6</accession>
<dbReference type="GO" id="GO:0005886">
    <property type="term" value="C:plasma membrane"/>
    <property type="evidence" value="ECO:0007669"/>
    <property type="project" value="UniProtKB-SubCell"/>
</dbReference>
<dbReference type="PANTHER" id="PTHR30287">
    <property type="entry name" value="MEMBRANE COMPONENT OF PREDICTED ABC SUPERFAMILY METABOLITE UPTAKE TRANSPORTER"/>
    <property type="match status" value="1"/>
</dbReference>